<dbReference type="GO" id="GO:0045892">
    <property type="term" value="P:negative regulation of DNA-templated transcription"/>
    <property type="evidence" value="ECO:0007669"/>
    <property type="project" value="TreeGrafter"/>
</dbReference>
<dbReference type="GO" id="GO:0051539">
    <property type="term" value="F:4 iron, 4 sulfur cluster binding"/>
    <property type="evidence" value="ECO:0007669"/>
    <property type="project" value="UniProtKB-UniRule"/>
</dbReference>
<comment type="similarity">
    <text evidence="2 11">Belongs to the WhiB family.</text>
</comment>
<feature type="region of interest" description="Disordered" evidence="12">
    <location>
        <begin position="1"/>
        <end position="42"/>
    </location>
</feature>
<evidence type="ECO:0000256" key="4">
    <source>
        <dbReference type="ARBA" id="ARBA00022723"/>
    </source>
</evidence>
<protein>
    <recommendedName>
        <fullName evidence="11">Transcriptional regulator WhiB</fullName>
    </recommendedName>
</protein>
<keyword evidence="9 11" id="KW-1015">Disulfide bond</keyword>
<dbReference type="InterPro" id="IPR003482">
    <property type="entry name" value="Whib"/>
</dbReference>
<keyword evidence="6 11" id="KW-0411">Iron-sulfur</keyword>
<feature type="domain" description="4Fe-4S Wbl-type" evidence="13">
    <location>
        <begin position="57"/>
        <end position="114"/>
    </location>
</feature>
<evidence type="ECO:0000256" key="12">
    <source>
        <dbReference type="SAM" id="MobiDB-lite"/>
    </source>
</evidence>
<evidence type="ECO:0000256" key="9">
    <source>
        <dbReference type="ARBA" id="ARBA00023157"/>
    </source>
</evidence>
<dbReference type="PROSITE" id="PS51674">
    <property type="entry name" value="4FE4S_WBL"/>
    <property type="match status" value="1"/>
</dbReference>
<evidence type="ECO:0000256" key="11">
    <source>
        <dbReference type="HAMAP-Rule" id="MF_01479"/>
    </source>
</evidence>
<evidence type="ECO:0000256" key="7">
    <source>
        <dbReference type="ARBA" id="ARBA00023015"/>
    </source>
</evidence>
<dbReference type="Pfam" id="PF02467">
    <property type="entry name" value="Whib"/>
    <property type="match status" value="1"/>
</dbReference>
<feature type="binding site" evidence="11">
    <location>
        <position position="90"/>
    </location>
    <ligand>
        <name>[4Fe-4S] cluster</name>
        <dbReference type="ChEBI" id="CHEBI:49883"/>
    </ligand>
</feature>
<dbReference type="InterPro" id="IPR034768">
    <property type="entry name" value="4FE4S_WBL"/>
</dbReference>
<keyword evidence="8 11" id="KW-0238">DNA-binding</keyword>
<reference evidence="14 15" key="1">
    <citation type="submission" date="2019-07" db="EMBL/GenBank/DDBJ databases">
        <title>Whole genome shotgun sequence of Cellulomonas soli NBRC 109434.</title>
        <authorList>
            <person name="Hosoyama A."/>
            <person name="Uohara A."/>
            <person name="Ohji S."/>
            <person name="Ichikawa N."/>
        </authorList>
    </citation>
    <scope>NUCLEOTIDE SEQUENCE [LARGE SCALE GENOMIC DNA]</scope>
    <source>
        <strain evidence="14 15">NBRC 109434</strain>
    </source>
</reference>
<evidence type="ECO:0000259" key="13">
    <source>
        <dbReference type="PROSITE" id="PS51674"/>
    </source>
</evidence>
<feature type="binding site" evidence="11">
    <location>
        <position position="58"/>
    </location>
    <ligand>
        <name>[4Fe-4S] cluster</name>
        <dbReference type="ChEBI" id="CHEBI:49883"/>
    </ligand>
</feature>
<dbReference type="PANTHER" id="PTHR38839:SF2">
    <property type="entry name" value="TRANSCRIPTIONAL REGULATOR WHIB7-RELATED"/>
    <property type="match status" value="1"/>
</dbReference>
<dbReference type="RefSeq" id="WP_146951311.1">
    <property type="nucleotide sequence ID" value="NZ_BAABBJ010000005.1"/>
</dbReference>
<comment type="subcellular location">
    <subcellularLocation>
        <location evidence="1 11">Cytoplasm</location>
    </subcellularLocation>
</comment>
<comment type="PTM">
    <text evidence="11">The Fe-S cluster can be nitrosylated by nitric oxide (NO).</text>
</comment>
<dbReference type="OrthoDB" id="5244115at2"/>
<dbReference type="AlphaFoldDB" id="A0A512P8M3"/>
<dbReference type="GO" id="GO:0035731">
    <property type="term" value="F:dinitrosyl-iron complex binding"/>
    <property type="evidence" value="ECO:0007669"/>
    <property type="project" value="UniProtKB-UniRule"/>
</dbReference>
<keyword evidence="15" id="KW-1185">Reference proteome</keyword>
<sequence>MRLTTLLDTDRVGSGPWPSTDAPTETRPTISTPQPSATRSTVDDRRQFNRLVADLIPCRNNDSELWFAERTVEVERAKALCRECPLIEGCLAGALEREEPWGVWGGQVFVAGAVVATKRGRGRPRKDRTAAA</sequence>
<name>A0A512P8M3_9CELL</name>
<comment type="cofactor">
    <cofactor evidence="11">
        <name>[4Fe-4S] cluster</name>
        <dbReference type="ChEBI" id="CHEBI:49883"/>
    </cofactor>
    <text evidence="11">Binds 1 [4Fe-4S] cluster per subunit. Following nitrosylation of the [4Fe-4S] cluster binds 1 [4Fe-8(NO)] cluster per subunit.</text>
</comment>
<dbReference type="GO" id="GO:0003677">
    <property type="term" value="F:DNA binding"/>
    <property type="evidence" value="ECO:0007669"/>
    <property type="project" value="UniProtKB-UniRule"/>
</dbReference>
<comment type="caution">
    <text evidence="14">The sequence shown here is derived from an EMBL/GenBank/DDBJ whole genome shotgun (WGS) entry which is preliminary data.</text>
</comment>
<dbReference type="GO" id="GO:0046872">
    <property type="term" value="F:metal ion binding"/>
    <property type="evidence" value="ECO:0007669"/>
    <property type="project" value="UniProtKB-KW"/>
</dbReference>
<evidence type="ECO:0000256" key="2">
    <source>
        <dbReference type="ARBA" id="ARBA00006597"/>
    </source>
</evidence>
<keyword evidence="5 11" id="KW-0408">Iron</keyword>
<dbReference type="PANTHER" id="PTHR38839">
    <property type="entry name" value="TRANSCRIPTIONAL REGULATOR WHID-RELATED"/>
    <property type="match status" value="1"/>
</dbReference>
<gene>
    <name evidence="14" type="primary">whiB7</name>
    <name evidence="11" type="synonym">whiB</name>
    <name evidence="14" type="ORF">CSO01_02620</name>
</gene>
<dbReference type="GO" id="GO:0047134">
    <property type="term" value="F:protein-disulfide reductase [NAD(P)H] activity"/>
    <property type="evidence" value="ECO:0007669"/>
    <property type="project" value="TreeGrafter"/>
</dbReference>
<evidence type="ECO:0000256" key="1">
    <source>
        <dbReference type="ARBA" id="ARBA00004496"/>
    </source>
</evidence>
<dbReference type="HAMAP" id="MF_01479">
    <property type="entry name" value="WhiB"/>
    <property type="match status" value="1"/>
</dbReference>
<evidence type="ECO:0000313" key="14">
    <source>
        <dbReference type="EMBL" id="GEP67547.1"/>
    </source>
</evidence>
<comment type="function">
    <text evidence="11">Acts as a transcriptional regulator. Probably redox-responsive. The apo- but not holo-form probably binds DNA.</text>
</comment>
<evidence type="ECO:0000256" key="6">
    <source>
        <dbReference type="ARBA" id="ARBA00023014"/>
    </source>
</evidence>
<comment type="PTM">
    <text evidence="11">Upon Fe-S cluster removal intramolecular disulfide bonds are formed.</text>
</comment>
<feature type="binding site" evidence="11">
    <location>
        <position position="84"/>
    </location>
    <ligand>
        <name>[4Fe-4S] cluster</name>
        <dbReference type="ChEBI" id="CHEBI:49883"/>
    </ligand>
</feature>
<keyword evidence="10 11" id="KW-0804">Transcription</keyword>
<keyword evidence="11" id="KW-0963">Cytoplasm</keyword>
<evidence type="ECO:0000256" key="10">
    <source>
        <dbReference type="ARBA" id="ARBA00023163"/>
    </source>
</evidence>
<keyword evidence="7 11" id="KW-0805">Transcription regulation</keyword>
<evidence type="ECO:0000313" key="15">
    <source>
        <dbReference type="Proteomes" id="UP000321798"/>
    </source>
</evidence>
<accession>A0A512P8M3</accession>
<keyword evidence="4 11" id="KW-0479">Metal-binding</keyword>
<dbReference type="EMBL" id="BKAL01000001">
    <property type="protein sequence ID" value="GEP67547.1"/>
    <property type="molecule type" value="Genomic_DNA"/>
</dbReference>
<dbReference type="GO" id="GO:0045454">
    <property type="term" value="P:cell redox homeostasis"/>
    <property type="evidence" value="ECO:0007669"/>
    <property type="project" value="TreeGrafter"/>
</dbReference>
<proteinExistence type="inferred from homology"/>
<dbReference type="Proteomes" id="UP000321798">
    <property type="component" value="Unassembled WGS sequence"/>
</dbReference>
<evidence type="ECO:0000256" key="3">
    <source>
        <dbReference type="ARBA" id="ARBA00022485"/>
    </source>
</evidence>
<evidence type="ECO:0000256" key="5">
    <source>
        <dbReference type="ARBA" id="ARBA00023004"/>
    </source>
</evidence>
<feature type="compositionally biased region" description="Polar residues" evidence="12">
    <location>
        <begin position="21"/>
        <end position="40"/>
    </location>
</feature>
<dbReference type="GO" id="GO:0005737">
    <property type="term" value="C:cytoplasm"/>
    <property type="evidence" value="ECO:0007669"/>
    <property type="project" value="UniProtKB-SubCell"/>
</dbReference>
<feature type="binding site" evidence="11">
    <location>
        <position position="81"/>
    </location>
    <ligand>
        <name>[4Fe-4S] cluster</name>
        <dbReference type="ChEBI" id="CHEBI:49883"/>
    </ligand>
</feature>
<evidence type="ECO:0000256" key="8">
    <source>
        <dbReference type="ARBA" id="ARBA00023125"/>
    </source>
</evidence>
<keyword evidence="3 11" id="KW-0004">4Fe-4S</keyword>
<organism evidence="14 15">
    <name type="scientific">Cellulomonas soli</name>
    <dbReference type="NCBI Taxonomy" id="931535"/>
    <lineage>
        <taxon>Bacteria</taxon>
        <taxon>Bacillati</taxon>
        <taxon>Actinomycetota</taxon>
        <taxon>Actinomycetes</taxon>
        <taxon>Micrococcales</taxon>
        <taxon>Cellulomonadaceae</taxon>
        <taxon>Cellulomonas</taxon>
    </lineage>
</organism>